<dbReference type="EMBL" id="RCDD01000001">
    <property type="protein sequence ID" value="RLK59671.1"/>
    <property type="molecule type" value="Genomic_DNA"/>
</dbReference>
<dbReference type="InterPro" id="IPR027417">
    <property type="entry name" value="P-loop_NTPase"/>
</dbReference>
<comment type="caution">
    <text evidence="1">The sequence shown here is derived from an EMBL/GenBank/DDBJ whole genome shotgun (WGS) entry which is preliminary data.</text>
</comment>
<dbReference type="RefSeq" id="WP_121388730.1">
    <property type="nucleotide sequence ID" value="NZ_RCDD01000001.1"/>
</dbReference>
<evidence type="ECO:0000313" key="1">
    <source>
        <dbReference type="EMBL" id="RLK59671.1"/>
    </source>
</evidence>
<dbReference type="Gene3D" id="3.40.50.300">
    <property type="entry name" value="P-loop containing nucleotide triphosphate hydrolases"/>
    <property type="match status" value="1"/>
</dbReference>
<organism evidence="1 2">
    <name type="scientific">Actinokineospora cianjurensis</name>
    <dbReference type="NCBI Taxonomy" id="585224"/>
    <lineage>
        <taxon>Bacteria</taxon>
        <taxon>Bacillati</taxon>
        <taxon>Actinomycetota</taxon>
        <taxon>Actinomycetes</taxon>
        <taxon>Pseudonocardiales</taxon>
        <taxon>Pseudonocardiaceae</taxon>
        <taxon>Actinokineospora</taxon>
    </lineage>
</organism>
<dbReference type="AlphaFoldDB" id="A0A421B5I9"/>
<accession>A0A421B5I9</accession>
<evidence type="ECO:0000313" key="2">
    <source>
        <dbReference type="Proteomes" id="UP000282454"/>
    </source>
</evidence>
<dbReference type="Proteomes" id="UP000282454">
    <property type="component" value="Unassembled WGS sequence"/>
</dbReference>
<sequence>MAERESLVYLLAGLPGSGKTTYARALERRGVTRVSVDERVIARHGLLGKDYSESAHLSLLRPVLDEVQRLLVELIEQRQPVVLDHGLGTKAERDAYKRLVTDHGGRWRLVCFPVDRAELLRRLAIRNAEAESGVITPETLDWIARQSEEPHDEGEELPDATVLLS</sequence>
<dbReference type="GO" id="GO:0016301">
    <property type="term" value="F:kinase activity"/>
    <property type="evidence" value="ECO:0007669"/>
    <property type="project" value="UniProtKB-KW"/>
</dbReference>
<dbReference type="Pfam" id="PF13671">
    <property type="entry name" value="AAA_33"/>
    <property type="match status" value="1"/>
</dbReference>
<name>A0A421B5I9_9PSEU</name>
<gene>
    <name evidence="1" type="ORF">CLV68_0154</name>
</gene>
<reference evidence="1 2" key="1">
    <citation type="submission" date="2018-10" db="EMBL/GenBank/DDBJ databases">
        <title>Genomic Encyclopedia of Archaeal and Bacterial Type Strains, Phase II (KMG-II): from individual species to whole genera.</title>
        <authorList>
            <person name="Goeker M."/>
        </authorList>
    </citation>
    <scope>NUCLEOTIDE SEQUENCE [LARGE SCALE GENOMIC DNA]</scope>
    <source>
        <strain evidence="1 2">DSM 45657</strain>
    </source>
</reference>
<keyword evidence="2" id="KW-1185">Reference proteome</keyword>
<keyword evidence="1" id="KW-0418">Kinase</keyword>
<protein>
    <submittedName>
        <fullName evidence="1">Putative kinase</fullName>
    </submittedName>
</protein>
<proteinExistence type="predicted"/>
<dbReference type="SUPFAM" id="SSF52540">
    <property type="entry name" value="P-loop containing nucleoside triphosphate hydrolases"/>
    <property type="match status" value="1"/>
</dbReference>
<dbReference type="OrthoDB" id="2639622at2"/>
<keyword evidence="1" id="KW-0808">Transferase</keyword>